<dbReference type="EMBL" id="MU393598">
    <property type="protein sequence ID" value="KAI4860149.1"/>
    <property type="molecule type" value="Genomic_DNA"/>
</dbReference>
<comment type="caution">
    <text evidence="1">The sequence shown here is derived from an EMBL/GenBank/DDBJ whole genome shotgun (WGS) entry which is preliminary data.</text>
</comment>
<gene>
    <name evidence="1" type="ORF">F4820DRAFT_461950</name>
</gene>
<evidence type="ECO:0000313" key="1">
    <source>
        <dbReference type="EMBL" id="KAI4860149.1"/>
    </source>
</evidence>
<proteinExistence type="predicted"/>
<organism evidence="1 2">
    <name type="scientific">Hypoxylon rubiginosum</name>
    <dbReference type="NCBI Taxonomy" id="110542"/>
    <lineage>
        <taxon>Eukaryota</taxon>
        <taxon>Fungi</taxon>
        <taxon>Dikarya</taxon>
        <taxon>Ascomycota</taxon>
        <taxon>Pezizomycotina</taxon>
        <taxon>Sordariomycetes</taxon>
        <taxon>Xylariomycetidae</taxon>
        <taxon>Xylariales</taxon>
        <taxon>Hypoxylaceae</taxon>
        <taxon>Hypoxylon</taxon>
    </lineage>
</organism>
<protein>
    <submittedName>
        <fullName evidence="1">Uncharacterized protein</fullName>
    </submittedName>
</protein>
<sequence>MATPTVASRLILEHRQPQHALSRTLALTDAASGTTPLSHQQTTLSLLKADIRILVAAIPRILVAVTRQGQVPQTASWAELRETALYLVVSLIELQLLVSLCLLWLVVPGVALLPWLGLQAASVWVILRYLNCRNRPFVFTVDRFASDALDDELQRLDWFVVGGLVNNAQMRRTVLPRLARIFGDDMRTFPSHRLGFAFDIALILLQRNLHIPTTRSIELYNSVRASLLKPETNGVRIIAHNTGALDVSWLLSRLCADLPAGRRLSKLQVFTFGAASVEVALPLGKAHPQSDSDSSLLYPDVTHFAFTDDPMAQIGVLYGVRQRLEGRFVGNLYTIHTTTSDLPRGYHYTLEDYLDALLPDGNPRTGVLGLVCKIDRELCEMRELAALVRSVPNEHLRTRDIKRRSWTALGMVADKRDHGDMAGPLSLEDVSRKARSLDGLRGYEDNLLAEAVRNKYRLRPSDYIPHISLILEVRE</sequence>
<reference evidence="1 2" key="1">
    <citation type="journal article" date="2022" name="New Phytol.">
        <title>Ecological generalism drives hyperdiversity of secondary metabolite gene clusters in xylarialean endophytes.</title>
        <authorList>
            <person name="Franco M.E.E."/>
            <person name="Wisecaver J.H."/>
            <person name="Arnold A.E."/>
            <person name="Ju Y.M."/>
            <person name="Slot J.C."/>
            <person name="Ahrendt S."/>
            <person name="Moore L.P."/>
            <person name="Eastman K.E."/>
            <person name="Scott K."/>
            <person name="Konkel Z."/>
            <person name="Mondo S.J."/>
            <person name="Kuo A."/>
            <person name="Hayes R.D."/>
            <person name="Haridas S."/>
            <person name="Andreopoulos B."/>
            <person name="Riley R."/>
            <person name="LaButti K."/>
            <person name="Pangilinan J."/>
            <person name="Lipzen A."/>
            <person name="Amirebrahimi M."/>
            <person name="Yan J."/>
            <person name="Adam C."/>
            <person name="Keymanesh K."/>
            <person name="Ng V."/>
            <person name="Louie K."/>
            <person name="Northen T."/>
            <person name="Drula E."/>
            <person name="Henrissat B."/>
            <person name="Hsieh H.M."/>
            <person name="Youens-Clark K."/>
            <person name="Lutzoni F."/>
            <person name="Miadlikowska J."/>
            <person name="Eastwood D.C."/>
            <person name="Hamelin R.C."/>
            <person name="Grigoriev I.V."/>
            <person name="U'Ren J.M."/>
        </authorList>
    </citation>
    <scope>NUCLEOTIDE SEQUENCE [LARGE SCALE GENOMIC DNA]</scope>
    <source>
        <strain evidence="1 2">CBS 119005</strain>
    </source>
</reference>
<dbReference type="Proteomes" id="UP001497700">
    <property type="component" value="Unassembled WGS sequence"/>
</dbReference>
<keyword evidence="2" id="KW-1185">Reference proteome</keyword>
<evidence type="ECO:0000313" key="2">
    <source>
        <dbReference type="Proteomes" id="UP001497700"/>
    </source>
</evidence>
<accession>A0ACB9YLC7</accession>
<name>A0ACB9YLC7_9PEZI</name>